<dbReference type="AlphaFoldDB" id="A0A160IM66"/>
<dbReference type="Gene3D" id="3.40.630.30">
    <property type="match status" value="2"/>
</dbReference>
<reference evidence="2 3" key="1">
    <citation type="submission" date="2016-04" db="EMBL/GenBank/DDBJ databases">
        <title>Complete genome sequence of Fictibacillus phosphorivorans G25-29, a strain toxic to nematodes.</title>
        <authorList>
            <person name="Zheng Z."/>
        </authorList>
    </citation>
    <scope>NUCLEOTIDE SEQUENCE [LARGE SCALE GENOMIC DNA]</scope>
    <source>
        <strain evidence="2 3">G25-29</strain>
    </source>
</reference>
<feature type="domain" description="N-acetyltransferase" evidence="1">
    <location>
        <begin position="140"/>
        <end position="273"/>
    </location>
</feature>
<keyword evidence="3" id="KW-1185">Reference proteome</keyword>
<dbReference type="PROSITE" id="PS51186">
    <property type="entry name" value="GNAT"/>
    <property type="match status" value="2"/>
</dbReference>
<gene>
    <name evidence="2" type="ORF">ABE65_011285</name>
</gene>
<evidence type="ECO:0000259" key="1">
    <source>
        <dbReference type="PROSITE" id="PS51186"/>
    </source>
</evidence>
<dbReference type="Proteomes" id="UP000076623">
    <property type="component" value="Chromosome"/>
</dbReference>
<dbReference type="RefSeq" id="WP_066394846.1">
    <property type="nucleotide sequence ID" value="NZ_CP015378.1"/>
</dbReference>
<dbReference type="Pfam" id="PF00583">
    <property type="entry name" value="Acetyltransf_1"/>
    <property type="match status" value="1"/>
</dbReference>
<protein>
    <submittedName>
        <fullName evidence="2">Acetyltransferase</fullName>
    </submittedName>
</protein>
<evidence type="ECO:0000313" key="3">
    <source>
        <dbReference type="Proteomes" id="UP000076623"/>
    </source>
</evidence>
<dbReference type="InterPro" id="IPR050276">
    <property type="entry name" value="MshD_Acetyltransferase"/>
</dbReference>
<dbReference type="InterPro" id="IPR000182">
    <property type="entry name" value="GNAT_dom"/>
</dbReference>
<dbReference type="PANTHER" id="PTHR43617:SF20">
    <property type="entry name" value="N-ALPHA-ACETYLTRANSFERASE RIMI"/>
    <property type="match status" value="1"/>
</dbReference>
<proteinExistence type="predicted"/>
<keyword evidence="2" id="KW-0808">Transferase</keyword>
<organism evidence="2 3">
    <name type="scientific">Fictibacillus phosphorivorans</name>
    <dbReference type="NCBI Taxonomy" id="1221500"/>
    <lineage>
        <taxon>Bacteria</taxon>
        <taxon>Bacillati</taxon>
        <taxon>Bacillota</taxon>
        <taxon>Bacilli</taxon>
        <taxon>Bacillales</taxon>
        <taxon>Fictibacillaceae</taxon>
        <taxon>Fictibacillus</taxon>
    </lineage>
</organism>
<feature type="domain" description="N-acetyltransferase" evidence="1">
    <location>
        <begin position="1"/>
        <end position="135"/>
    </location>
</feature>
<sequence length="273" mass="31320">MLSKQQLQDLKKLQKECESYDRIQLKLNWNMLKSRKSDQLDFFHYDNGELLAFLGLYPFGSTVEVCGMVKPSERRKGHFQHLFQEGMESIKQGQYNRILLNTPEGSREGKAFLLKIGANYTFTEHQMIWHGSTIEPVVGITLRQARKDDLDMRIRISVESFGMTRGDATVMEHAFDEEKNTGLFIIDANERTVGKIRVSRKDGEAWIYGFAILPEHQGKGIGSKVLRQVIKEESSAGYSVHLEVETKNDQALGLYKAVGFKVVHSQDYYTYLL</sequence>
<dbReference type="EMBL" id="CP015378">
    <property type="protein sequence ID" value="ANC77353.1"/>
    <property type="molecule type" value="Genomic_DNA"/>
</dbReference>
<dbReference type="KEGG" id="fpn:ABE65_011285"/>
<dbReference type="InterPro" id="IPR016181">
    <property type="entry name" value="Acyl_CoA_acyltransferase"/>
</dbReference>
<dbReference type="GO" id="GO:0008999">
    <property type="term" value="F:protein-N-terminal-alanine acetyltransferase activity"/>
    <property type="evidence" value="ECO:0007669"/>
    <property type="project" value="TreeGrafter"/>
</dbReference>
<dbReference type="CDD" id="cd04301">
    <property type="entry name" value="NAT_SF"/>
    <property type="match status" value="2"/>
</dbReference>
<name>A0A160IM66_9BACL</name>
<dbReference type="STRING" id="1221500.ABE65_011285"/>
<accession>A0A160IM66</accession>
<dbReference type="SUPFAM" id="SSF55729">
    <property type="entry name" value="Acyl-CoA N-acyltransferases (Nat)"/>
    <property type="match status" value="2"/>
</dbReference>
<dbReference type="PANTHER" id="PTHR43617">
    <property type="entry name" value="L-AMINO ACID N-ACETYLTRANSFERASE"/>
    <property type="match status" value="1"/>
</dbReference>
<evidence type="ECO:0000313" key="2">
    <source>
        <dbReference type="EMBL" id="ANC77353.1"/>
    </source>
</evidence>